<dbReference type="Pfam" id="PF03446">
    <property type="entry name" value="NAD_binding_2"/>
    <property type="match status" value="1"/>
</dbReference>
<dbReference type="Proteomes" id="UP001385892">
    <property type="component" value="Unassembled WGS sequence"/>
</dbReference>
<feature type="domain" description="6-phosphogluconate dehydrogenase NADP-binding" evidence="1">
    <location>
        <begin position="2"/>
        <end position="123"/>
    </location>
</feature>
<accession>A0ABU8WRB8</accession>
<dbReference type="Gene3D" id="3.40.50.720">
    <property type="entry name" value="NAD(P)-binding Rossmann-like Domain"/>
    <property type="match status" value="1"/>
</dbReference>
<name>A0ABU8WRB8_9BURK</name>
<evidence type="ECO:0000313" key="3">
    <source>
        <dbReference type="Proteomes" id="UP001385892"/>
    </source>
</evidence>
<protein>
    <submittedName>
        <fullName evidence="2">NAD(P)-binding domain-containing protein</fullName>
    </submittedName>
</protein>
<organism evidence="2 3">
    <name type="scientific">Variovorax rhizosphaerae</name>
    <dbReference type="NCBI Taxonomy" id="1836200"/>
    <lineage>
        <taxon>Bacteria</taxon>
        <taxon>Pseudomonadati</taxon>
        <taxon>Pseudomonadota</taxon>
        <taxon>Betaproteobacteria</taxon>
        <taxon>Burkholderiales</taxon>
        <taxon>Comamonadaceae</taxon>
        <taxon>Variovorax</taxon>
    </lineage>
</organism>
<reference evidence="2 3" key="1">
    <citation type="submission" date="2024-03" db="EMBL/GenBank/DDBJ databases">
        <title>Novel species of the genus Variovorax.</title>
        <authorList>
            <person name="Liu Q."/>
            <person name="Xin Y.-H."/>
        </authorList>
    </citation>
    <scope>NUCLEOTIDE SEQUENCE [LARGE SCALE GENOMIC DNA]</scope>
    <source>
        <strain evidence="2 3">KACC 18900</strain>
    </source>
</reference>
<evidence type="ECO:0000259" key="1">
    <source>
        <dbReference type="Pfam" id="PF03446"/>
    </source>
</evidence>
<evidence type="ECO:0000313" key="2">
    <source>
        <dbReference type="EMBL" id="MEJ8850083.1"/>
    </source>
</evidence>
<dbReference type="InterPro" id="IPR036291">
    <property type="entry name" value="NAD(P)-bd_dom_sf"/>
</dbReference>
<dbReference type="InterPro" id="IPR006115">
    <property type="entry name" value="6PGDH_NADP-bd"/>
</dbReference>
<keyword evidence="3" id="KW-1185">Reference proteome</keyword>
<sequence>MNIASMGLGKVGRRNAAPSYQAGYKLTLRMTRPSAAFEELASPSGLASNERAGGWLHNADLSLSCVAGTTTPPVLAHALSQLSWNAPVADFTTTSPKVKREGAALAAAAGIPYVDNAILGAISLNLVPTPLPASGNGSEELEEVFERAGARVQPSPYTASALDRSPLQLAEPTVDEALSWLLTSAPAR</sequence>
<proteinExistence type="predicted"/>
<dbReference type="RefSeq" id="WP_340345299.1">
    <property type="nucleotide sequence ID" value="NZ_JBBKZT010000013.1"/>
</dbReference>
<gene>
    <name evidence="2" type="ORF">WKW82_25790</name>
</gene>
<comment type="caution">
    <text evidence="2">The sequence shown here is derived from an EMBL/GenBank/DDBJ whole genome shotgun (WGS) entry which is preliminary data.</text>
</comment>
<dbReference type="EMBL" id="JBBKZT010000013">
    <property type="protein sequence ID" value="MEJ8850083.1"/>
    <property type="molecule type" value="Genomic_DNA"/>
</dbReference>
<dbReference type="SUPFAM" id="SSF51735">
    <property type="entry name" value="NAD(P)-binding Rossmann-fold domains"/>
    <property type="match status" value="1"/>
</dbReference>